<name>A0A6C2UFN8_9BACT</name>
<keyword evidence="4" id="KW-0106">Calcium</keyword>
<dbReference type="PANTHER" id="PTHR42693">
    <property type="entry name" value="ARYLSULFATASE FAMILY MEMBER"/>
    <property type="match status" value="1"/>
</dbReference>
<dbReference type="Proteomes" id="UP000346198">
    <property type="component" value="Unassembled WGS sequence"/>
</dbReference>
<keyword evidence="5" id="KW-0732">Signal</keyword>
<evidence type="ECO:0000256" key="1">
    <source>
        <dbReference type="ARBA" id="ARBA00008779"/>
    </source>
</evidence>
<feature type="chain" id="PRO_5025685520" evidence="5">
    <location>
        <begin position="20"/>
        <end position="102"/>
    </location>
</feature>
<proteinExistence type="inferred from homology"/>
<accession>A0A6C2UFN8</accession>
<dbReference type="InterPro" id="IPR050738">
    <property type="entry name" value="Sulfatase"/>
</dbReference>
<dbReference type="InterPro" id="IPR024607">
    <property type="entry name" value="Sulfatase_CS"/>
</dbReference>
<dbReference type="PROSITE" id="PS00523">
    <property type="entry name" value="SULFATASE_1"/>
    <property type="match status" value="1"/>
</dbReference>
<keyword evidence="8" id="KW-1185">Reference proteome</keyword>
<evidence type="ECO:0000256" key="2">
    <source>
        <dbReference type="ARBA" id="ARBA00022723"/>
    </source>
</evidence>
<dbReference type="GO" id="GO:0004065">
    <property type="term" value="F:arylsulfatase activity"/>
    <property type="evidence" value="ECO:0007669"/>
    <property type="project" value="TreeGrafter"/>
</dbReference>
<dbReference type="EMBL" id="CAAHFH010000001">
    <property type="protein sequence ID" value="VGO18739.1"/>
    <property type="molecule type" value="Genomic_DNA"/>
</dbReference>
<sequence length="102" mass="11197">MRIWLILTALLLVRFSAQAAESRPPNIIFILADDLGYADLGCFGAKKIKTPVLDQMASEGMKFTSFYTHSICGPTRTSLLTGCYAARVAEYGEKKGHPSKII</sequence>
<dbReference type="SUPFAM" id="SSF53649">
    <property type="entry name" value="Alkaline phosphatase-like"/>
    <property type="match status" value="1"/>
</dbReference>
<dbReference type="GO" id="GO:0046872">
    <property type="term" value="F:metal ion binding"/>
    <property type="evidence" value="ECO:0007669"/>
    <property type="project" value="UniProtKB-KW"/>
</dbReference>
<evidence type="ECO:0000313" key="7">
    <source>
        <dbReference type="EMBL" id="VGO18739.1"/>
    </source>
</evidence>
<organism evidence="7 8">
    <name type="scientific">Pontiella sulfatireligans</name>
    <dbReference type="NCBI Taxonomy" id="2750658"/>
    <lineage>
        <taxon>Bacteria</taxon>
        <taxon>Pseudomonadati</taxon>
        <taxon>Kiritimatiellota</taxon>
        <taxon>Kiritimatiellia</taxon>
        <taxon>Kiritimatiellales</taxon>
        <taxon>Pontiellaceae</taxon>
        <taxon>Pontiella</taxon>
    </lineage>
</organism>
<keyword evidence="3" id="KW-0378">Hydrolase</keyword>
<evidence type="ECO:0000256" key="5">
    <source>
        <dbReference type="SAM" id="SignalP"/>
    </source>
</evidence>
<feature type="domain" description="Sulfatase N-terminal" evidence="6">
    <location>
        <begin position="25"/>
        <end position="91"/>
    </location>
</feature>
<dbReference type="InterPro" id="IPR017850">
    <property type="entry name" value="Alkaline_phosphatase_core_sf"/>
</dbReference>
<dbReference type="InterPro" id="IPR000917">
    <property type="entry name" value="Sulfatase_N"/>
</dbReference>
<dbReference type="AlphaFoldDB" id="A0A6C2UFN8"/>
<dbReference type="RefSeq" id="WP_136060194.1">
    <property type="nucleotide sequence ID" value="NZ_CAAHFH010000001.1"/>
</dbReference>
<evidence type="ECO:0000256" key="4">
    <source>
        <dbReference type="ARBA" id="ARBA00022837"/>
    </source>
</evidence>
<dbReference type="PANTHER" id="PTHR42693:SF53">
    <property type="entry name" value="ENDO-4-O-SULFATASE"/>
    <property type="match status" value="1"/>
</dbReference>
<comment type="similarity">
    <text evidence="1">Belongs to the sulfatase family.</text>
</comment>
<dbReference type="Gene3D" id="3.40.720.10">
    <property type="entry name" value="Alkaline Phosphatase, subunit A"/>
    <property type="match status" value="1"/>
</dbReference>
<protein>
    <submittedName>
        <fullName evidence="7">Arylsulfatase</fullName>
    </submittedName>
</protein>
<keyword evidence="2" id="KW-0479">Metal-binding</keyword>
<evidence type="ECO:0000313" key="8">
    <source>
        <dbReference type="Proteomes" id="UP000346198"/>
    </source>
</evidence>
<reference evidence="7 8" key="1">
    <citation type="submission" date="2019-04" db="EMBL/GenBank/DDBJ databases">
        <authorList>
            <person name="Van Vliet M D."/>
        </authorList>
    </citation>
    <scope>NUCLEOTIDE SEQUENCE [LARGE SCALE GENOMIC DNA]</scope>
    <source>
        <strain evidence="7 8">F21</strain>
    </source>
</reference>
<evidence type="ECO:0000259" key="6">
    <source>
        <dbReference type="Pfam" id="PF00884"/>
    </source>
</evidence>
<evidence type="ECO:0000256" key="3">
    <source>
        <dbReference type="ARBA" id="ARBA00022801"/>
    </source>
</evidence>
<feature type="signal peptide" evidence="5">
    <location>
        <begin position="1"/>
        <end position="19"/>
    </location>
</feature>
<gene>
    <name evidence="7" type="primary">atsA_85</name>
    <name evidence="7" type="ORF">SCARR_00792</name>
</gene>
<dbReference type="Pfam" id="PF00884">
    <property type="entry name" value="Sulfatase"/>
    <property type="match status" value="1"/>
</dbReference>